<protein>
    <submittedName>
        <fullName evidence="2">Pantothenate kinase</fullName>
    </submittedName>
</protein>
<reference evidence="2 3" key="1">
    <citation type="submission" date="2021-03" db="EMBL/GenBank/DDBJ databases">
        <title>Sequencing the genomes of 1000 actinobacteria strains.</title>
        <authorList>
            <person name="Klenk H.-P."/>
        </authorList>
    </citation>
    <scope>NUCLEOTIDE SEQUENCE [LARGE SCALE GENOMIC DNA]</scope>
    <source>
        <strain evidence="2 3">DSM 45516</strain>
    </source>
</reference>
<keyword evidence="2" id="KW-0808">Transferase</keyword>
<comment type="caution">
    <text evidence="2">The sequence shown here is derived from an EMBL/GenBank/DDBJ whole genome shotgun (WGS) entry which is preliminary data.</text>
</comment>
<dbReference type="Proteomes" id="UP001519325">
    <property type="component" value="Unassembled WGS sequence"/>
</dbReference>
<name>A0ABS4QBA4_9NOCA</name>
<dbReference type="InterPro" id="IPR006083">
    <property type="entry name" value="PRK/URK"/>
</dbReference>
<sequence>MTAMSWGHLAERVSATAGPGRYLLGVAGPPGAGKSTFAAGLRDALNTRAGEPVAAVAPMDGYHLRNAELRAAGTLARKGEPETFDAAGFVQNLRRLRDTPVGTPVPWPTFDRGVDEPTPGGIVFTEQRIVIVEGNYLLLDDADGQEWSSVRKLLDECWYLDADRRLLEKRLLRRHIRGGRTVGAARLKVQDTDFRNADRIAATRDRADLVLRGHQGRYYLE</sequence>
<keyword evidence="2" id="KW-0418">Kinase</keyword>
<dbReference type="Gene3D" id="3.40.50.300">
    <property type="entry name" value="P-loop containing nucleotide triphosphate hydrolases"/>
    <property type="match status" value="1"/>
</dbReference>
<accession>A0ABS4QBA4</accession>
<dbReference type="SUPFAM" id="SSF52540">
    <property type="entry name" value="P-loop containing nucleoside triphosphate hydrolases"/>
    <property type="match status" value="1"/>
</dbReference>
<evidence type="ECO:0000313" key="2">
    <source>
        <dbReference type="EMBL" id="MBP2188984.1"/>
    </source>
</evidence>
<dbReference type="InterPro" id="IPR027417">
    <property type="entry name" value="P-loop_NTPase"/>
</dbReference>
<dbReference type="GO" id="GO:0016301">
    <property type="term" value="F:kinase activity"/>
    <property type="evidence" value="ECO:0007669"/>
    <property type="project" value="UniProtKB-KW"/>
</dbReference>
<evidence type="ECO:0000313" key="3">
    <source>
        <dbReference type="Proteomes" id="UP001519325"/>
    </source>
</evidence>
<dbReference type="Pfam" id="PF00485">
    <property type="entry name" value="PRK"/>
    <property type="match status" value="1"/>
</dbReference>
<dbReference type="NCBIfam" id="NF006743">
    <property type="entry name" value="PRK09270.1-2"/>
    <property type="match status" value="1"/>
</dbReference>
<keyword evidence="3" id="KW-1185">Reference proteome</keyword>
<gene>
    <name evidence="2" type="ORF">BJ987_001885</name>
</gene>
<evidence type="ECO:0000259" key="1">
    <source>
        <dbReference type="Pfam" id="PF00485"/>
    </source>
</evidence>
<dbReference type="PANTHER" id="PTHR10285">
    <property type="entry name" value="URIDINE KINASE"/>
    <property type="match status" value="1"/>
</dbReference>
<feature type="domain" description="Phosphoribulokinase/uridine kinase" evidence="1">
    <location>
        <begin position="24"/>
        <end position="210"/>
    </location>
</feature>
<dbReference type="EMBL" id="JAGGMR010000001">
    <property type="protein sequence ID" value="MBP2188984.1"/>
    <property type="molecule type" value="Genomic_DNA"/>
</dbReference>
<dbReference type="RefSeq" id="WP_209886988.1">
    <property type="nucleotide sequence ID" value="NZ_JAGGMR010000001.1"/>
</dbReference>
<organism evidence="2 3">
    <name type="scientific">Nocardia goodfellowii</name>
    <dbReference type="NCBI Taxonomy" id="882446"/>
    <lineage>
        <taxon>Bacteria</taxon>
        <taxon>Bacillati</taxon>
        <taxon>Actinomycetota</taxon>
        <taxon>Actinomycetes</taxon>
        <taxon>Mycobacteriales</taxon>
        <taxon>Nocardiaceae</taxon>
        <taxon>Nocardia</taxon>
    </lineage>
</organism>
<proteinExistence type="predicted"/>